<evidence type="ECO:0000313" key="1">
    <source>
        <dbReference type="EMBL" id="KAK2941030.1"/>
    </source>
</evidence>
<protein>
    <submittedName>
        <fullName evidence="2">Uncharacterized protein</fullName>
    </submittedName>
</protein>
<accession>A0ABQ9Y0X0</accession>
<dbReference type="EMBL" id="JARBJD010000046">
    <property type="protein sequence ID" value="KAK2957388.1"/>
    <property type="molecule type" value="Genomic_DNA"/>
</dbReference>
<evidence type="ECO:0000313" key="3">
    <source>
        <dbReference type="Proteomes" id="UP001281761"/>
    </source>
</evidence>
<sequence length="286" mass="30544">MLFFWFPHTNQETTQSVDGEGEDHANCGLTQLPYETLDKGFSSLKRTESTLLIGSSTSLKTSHSTSFIKQIIKSKSEGATLTADSSASFSVLVEYTLHLNSLAFVFGADQRSTSFHSVSSCSLSIESCSFGSAATASTLNEALFNIVGSPTFKSSILTRISTSSSTGLLSLDLSGSHTLSIVSTSLVSCTASSAPLVSLTLSSTTEQTDWDFDLSGLSFSLAPSNPVPSGALIFVSRPSFATQIVHSHFTSVDSSTDPEAFRGMTLQLKCHHRCLSIRSDCNRTRD</sequence>
<keyword evidence="3" id="KW-1185">Reference proteome</keyword>
<comment type="caution">
    <text evidence="2">The sequence shown here is derived from an EMBL/GenBank/DDBJ whole genome shotgun (WGS) entry which is preliminary data.</text>
</comment>
<proteinExistence type="predicted"/>
<organism evidence="2 3">
    <name type="scientific">Blattamonas nauphoetae</name>
    <dbReference type="NCBI Taxonomy" id="2049346"/>
    <lineage>
        <taxon>Eukaryota</taxon>
        <taxon>Metamonada</taxon>
        <taxon>Preaxostyla</taxon>
        <taxon>Oxymonadida</taxon>
        <taxon>Blattamonas</taxon>
    </lineage>
</organism>
<name>A0ABQ9Y0X0_9EUKA</name>
<dbReference type="EMBL" id="JARBJD010000563">
    <property type="protein sequence ID" value="KAK2941030.1"/>
    <property type="molecule type" value="Genomic_DNA"/>
</dbReference>
<reference evidence="2 3" key="1">
    <citation type="journal article" date="2022" name="bioRxiv">
        <title>Genomics of Preaxostyla Flagellates Illuminates Evolutionary Transitions and the Path Towards Mitochondrial Loss.</title>
        <authorList>
            <person name="Novak L.V.F."/>
            <person name="Treitli S.C."/>
            <person name="Pyrih J."/>
            <person name="Halakuc P."/>
            <person name="Pipaliya S.V."/>
            <person name="Vacek V."/>
            <person name="Brzon O."/>
            <person name="Soukal P."/>
            <person name="Eme L."/>
            <person name="Dacks J.B."/>
            <person name="Karnkowska A."/>
            <person name="Elias M."/>
            <person name="Hampl V."/>
        </authorList>
    </citation>
    <scope>NUCLEOTIDE SEQUENCE [LARGE SCALE GENOMIC DNA]</scope>
    <source>
        <strain evidence="2">NAU3</strain>
        <tissue evidence="2">Gut</tissue>
    </source>
</reference>
<dbReference type="Proteomes" id="UP001281761">
    <property type="component" value="Unassembled WGS sequence"/>
</dbReference>
<evidence type="ECO:0000313" key="2">
    <source>
        <dbReference type="EMBL" id="KAK2957388.1"/>
    </source>
</evidence>
<gene>
    <name evidence="1" type="ORF">BLNAU_24059</name>
    <name evidence="2" type="ORF">BLNAU_7544</name>
</gene>